<feature type="chain" id="PRO_5047059395" description="Secreted protein" evidence="2">
    <location>
        <begin position="24"/>
        <end position="117"/>
    </location>
</feature>
<reference evidence="3" key="1">
    <citation type="submission" date="2023-06" db="EMBL/GenBank/DDBJ databases">
        <authorList>
            <person name="Jiang Y."/>
            <person name="Liu Q."/>
        </authorList>
    </citation>
    <scope>NUCLEOTIDE SEQUENCE</scope>
    <source>
        <strain evidence="3">CGMCC 1.12090</strain>
    </source>
</reference>
<proteinExistence type="predicted"/>
<sequence>MTRPVSRAALCGVLLASAFCAHAQTATDLQHAQERHQRQLAVCNSGKLPAPEREACVRDAGAALDRARGGPPANVTTRTPDRRATVVTPAGQPVPGATETVRSRRSTTVVPADAPAR</sequence>
<evidence type="ECO:0000256" key="1">
    <source>
        <dbReference type="SAM" id="MobiDB-lite"/>
    </source>
</evidence>
<organism evidence="3 4">
    <name type="scientific">Variovorax ginsengisoli</name>
    <dbReference type="NCBI Taxonomy" id="363844"/>
    <lineage>
        <taxon>Bacteria</taxon>
        <taxon>Pseudomonadati</taxon>
        <taxon>Pseudomonadota</taxon>
        <taxon>Betaproteobacteria</taxon>
        <taxon>Burkholderiales</taxon>
        <taxon>Comamonadaceae</taxon>
        <taxon>Variovorax</taxon>
    </lineage>
</organism>
<evidence type="ECO:0000256" key="2">
    <source>
        <dbReference type="SAM" id="SignalP"/>
    </source>
</evidence>
<keyword evidence="2" id="KW-0732">Signal</keyword>
<feature type="region of interest" description="Disordered" evidence="1">
    <location>
        <begin position="86"/>
        <end position="117"/>
    </location>
</feature>
<accession>A0ABT8S4U6</accession>
<evidence type="ECO:0000313" key="3">
    <source>
        <dbReference type="EMBL" id="MDO1533825.1"/>
    </source>
</evidence>
<name>A0ABT8S4U6_9BURK</name>
<gene>
    <name evidence="3" type="ORF">Q2T77_16150</name>
</gene>
<comment type="caution">
    <text evidence="3">The sequence shown here is derived from an EMBL/GenBank/DDBJ whole genome shotgun (WGS) entry which is preliminary data.</text>
</comment>
<feature type="signal peptide" evidence="2">
    <location>
        <begin position="1"/>
        <end position="23"/>
    </location>
</feature>
<dbReference type="RefSeq" id="WP_301810818.1">
    <property type="nucleotide sequence ID" value="NZ_JAUJZH010000010.1"/>
</dbReference>
<dbReference type="EMBL" id="JAUKVY010000010">
    <property type="protein sequence ID" value="MDO1533825.1"/>
    <property type="molecule type" value="Genomic_DNA"/>
</dbReference>
<protein>
    <recommendedName>
        <fullName evidence="5">Secreted protein</fullName>
    </recommendedName>
</protein>
<evidence type="ECO:0000313" key="4">
    <source>
        <dbReference type="Proteomes" id="UP001169027"/>
    </source>
</evidence>
<keyword evidence="4" id="KW-1185">Reference proteome</keyword>
<dbReference type="Proteomes" id="UP001169027">
    <property type="component" value="Unassembled WGS sequence"/>
</dbReference>
<evidence type="ECO:0008006" key="5">
    <source>
        <dbReference type="Google" id="ProtNLM"/>
    </source>
</evidence>